<reference evidence="1 2" key="1">
    <citation type="journal article" date="2020" name="Nat. Food">
        <title>A phased Vanilla planifolia genome enables genetic improvement of flavour and production.</title>
        <authorList>
            <person name="Hasing T."/>
            <person name="Tang H."/>
            <person name="Brym M."/>
            <person name="Khazi F."/>
            <person name="Huang T."/>
            <person name="Chambers A.H."/>
        </authorList>
    </citation>
    <scope>NUCLEOTIDE SEQUENCE [LARGE SCALE GENOMIC DNA]</scope>
    <source>
        <tissue evidence="1">Leaf</tissue>
    </source>
</reference>
<accession>A0A835S363</accession>
<gene>
    <name evidence="1" type="ORF">HPP92_000908</name>
</gene>
<comment type="caution">
    <text evidence="1">The sequence shown here is derived from an EMBL/GenBank/DDBJ whole genome shotgun (WGS) entry which is preliminary data.</text>
</comment>
<dbReference type="Proteomes" id="UP000636800">
    <property type="component" value="Chromosome 1"/>
</dbReference>
<organism evidence="1 2">
    <name type="scientific">Vanilla planifolia</name>
    <name type="common">Vanilla</name>
    <dbReference type="NCBI Taxonomy" id="51239"/>
    <lineage>
        <taxon>Eukaryota</taxon>
        <taxon>Viridiplantae</taxon>
        <taxon>Streptophyta</taxon>
        <taxon>Embryophyta</taxon>
        <taxon>Tracheophyta</taxon>
        <taxon>Spermatophyta</taxon>
        <taxon>Magnoliopsida</taxon>
        <taxon>Liliopsida</taxon>
        <taxon>Asparagales</taxon>
        <taxon>Orchidaceae</taxon>
        <taxon>Vanilloideae</taxon>
        <taxon>Vanilleae</taxon>
        <taxon>Vanilla</taxon>
    </lineage>
</organism>
<evidence type="ECO:0000313" key="2">
    <source>
        <dbReference type="Proteomes" id="UP000636800"/>
    </source>
</evidence>
<dbReference type="EMBL" id="JADCNL010000001">
    <property type="protein sequence ID" value="KAG0496217.1"/>
    <property type="molecule type" value="Genomic_DNA"/>
</dbReference>
<name>A0A835S363_VANPL</name>
<sequence>MEDATFNGKYDLLQNQVQLWQKQASESAMSRFPQHSGWSGGLVALECRYYITVAPSPAELPSGTERCCLHEQTTAARAST</sequence>
<keyword evidence="2" id="KW-1185">Reference proteome</keyword>
<evidence type="ECO:0000313" key="1">
    <source>
        <dbReference type="EMBL" id="KAG0496217.1"/>
    </source>
</evidence>
<protein>
    <submittedName>
        <fullName evidence="1">Uncharacterized protein</fullName>
    </submittedName>
</protein>
<proteinExistence type="predicted"/>
<dbReference type="AlphaFoldDB" id="A0A835S363"/>